<dbReference type="AlphaFoldDB" id="A0A9X6STM1"/>
<reference evidence="1 2" key="1">
    <citation type="submission" date="2017-09" db="EMBL/GenBank/DDBJ databases">
        <title>Large-scale bioinformatics analysis of Bacillus genomes uncovers conserved roles of natural products in bacterial physiology.</title>
        <authorList>
            <consortium name="Agbiome Team Llc"/>
            <person name="Bleich R.M."/>
            <person name="Grubbs K.J."/>
            <person name="Santa Maria K.C."/>
            <person name="Allen S.E."/>
            <person name="Farag S."/>
            <person name="Shank E.A."/>
            <person name="Bowers A."/>
        </authorList>
    </citation>
    <scope>NUCLEOTIDE SEQUENCE [LARGE SCALE GENOMIC DNA]</scope>
    <source>
        <strain evidence="1 2">AFS092789</strain>
    </source>
</reference>
<dbReference type="RefSeq" id="WP_098006904.1">
    <property type="nucleotide sequence ID" value="NZ_NVMX01000162.1"/>
</dbReference>
<comment type="caution">
    <text evidence="1">The sequence shown here is derived from an EMBL/GenBank/DDBJ whole genome shotgun (WGS) entry which is preliminary data.</text>
</comment>
<sequence>MKSECNKNILEMLEPEGNDTLDIEPFELYKKRVGALLPNMPECVLENWIHSNYSCVIIDYPFLNFEKMQFTKEEWSKEDIYNNIKSYEESMINNLGYQIYDRVDKSWLQEYMLKHMTWNVPIIILENKENQYVSHENMSLGHPFHLLEGHLRLNYFRKIYSMEKENLKEMHEIWKATIN</sequence>
<evidence type="ECO:0000313" key="2">
    <source>
        <dbReference type="Proteomes" id="UP000219922"/>
    </source>
</evidence>
<gene>
    <name evidence="1" type="ORF">CON36_33150</name>
</gene>
<name>A0A9X6STM1_BACCE</name>
<proteinExistence type="predicted"/>
<evidence type="ECO:0000313" key="1">
    <source>
        <dbReference type="EMBL" id="PDZ94568.1"/>
    </source>
</evidence>
<protein>
    <submittedName>
        <fullName evidence="1">Uncharacterized protein</fullName>
    </submittedName>
</protein>
<dbReference type="EMBL" id="NVMX01000162">
    <property type="protein sequence ID" value="PDZ94568.1"/>
    <property type="molecule type" value="Genomic_DNA"/>
</dbReference>
<organism evidence="1 2">
    <name type="scientific">Bacillus cereus</name>
    <dbReference type="NCBI Taxonomy" id="1396"/>
    <lineage>
        <taxon>Bacteria</taxon>
        <taxon>Bacillati</taxon>
        <taxon>Bacillota</taxon>
        <taxon>Bacilli</taxon>
        <taxon>Bacillales</taxon>
        <taxon>Bacillaceae</taxon>
        <taxon>Bacillus</taxon>
        <taxon>Bacillus cereus group</taxon>
    </lineage>
</organism>
<dbReference type="Proteomes" id="UP000219922">
    <property type="component" value="Unassembled WGS sequence"/>
</dbReference>
<accession>A0A9X6STM1</accession>